<dbReference type="RefSeq" id="WP_077719465.1">
    <property type="nucleotide sequence ID" value="NZ_CP019699.1"/>
</dbReference>
<dbReference type="Proteomes" id="UP000188603">
    <property type="component" value="Chromosome"/>
</dbReference>
<organism evidence="2 3">
    <name type="scientific">Novibacillus thermophilus</name>
    <dbReference type="NCBI Taxonomy" id="1471761"/>
    <lineage>
        <taxon>Bacteria</taxon>
        <taxon>Bacillati</taxon>
        <taxon>Bacillota</taxon>
        <taxon>Bacilli</taxon>
        <taxon>Bacillales</taxon>
        <taxon>Thermoactinomycetaceae</taxon>
        <taxon>Novibacillus</taxon>
    </lineage>
</organism>
<evidence type="ECO:0000313" key="3">
    <source>
        <dbReference type="Proteomes" id="UP000188603"/>
    </source>
</evidence>
<accession>A0A1U9K6A3</accession>
<dbReference type="OrthoDB" id="2987602at2"/>
<proteinExistence type="predicted"/>
<dbReference type="AlphaFoldDB" id="A0A1U9K6A3"/>
<reference evidence="2 3" key="1">
    <citation type="journal article" date="2015" name="Int. J. Syst. Evol. Microbiol.">
        <title>Novibacillus thermophilus gen. nov., sp. nov., a Gram-staining-negative and moderately thermophilic member of the family Thermoactinomycetaceae.</title>
        <authorList>
            <person name="Yang G."/>
            <person name="Chen J."/>
            <person name="Zhou S."/>
        </authorList>
    </citation>
    <scope>NUCLEOTIDE SEQUENCE [LARGE SCALE GENOMIC DNA]</scope>
    <source>
        <strain evidence="2 3">SG-1</strain>
    </source>
</reference>
<keyword evidence="3" id="KW-1185">Reference proteome</keyword>
<evidence type="ECO:0000256" key="1">
    <source>
        <dbReference type="SAM" id="MobiDB-lite"/>
    </source>
</evidence>
<dbReference type="KEGG" id="ntr:B0W44_07170"/>
<feature type="region of interest" description="Disordered" evidence="1">
    <location>
        <begin position="1"/>
        <end position="40"/>
    </location>
</feature>
<sequence length="178" mass="20977">MLSKIKQLIEPHREELPNDPEQKVHPGDGDSSEGRAFREQSDERHRMHIEFFYFHPRPSTDLQLSERELDRLPIMCVTVHFMEKDKPVPHWMSAILKGLEDVLAAMEVPFQKVDQSHLYSIFVDVKGPVKQDIKRVFQLLVKQLYHLHLRDEKTVTLRVHVGGDELYSDLLDAFREQR</sequence>
<protein>
    <submittedName>
        <fullName evidence="2">Uncharacterized protein</fullName>
    </submittedName>
</protein>
<name>A0A1U9K6A3_9BACL</name>
<feature type="compositionally biased region" description="Basic and acidic residues" evidence="1">
    <location>
        <begin position="7"/>
        <end position="40"/>
    </location>
</feature>
<evidence type="ECO:0000313" key="2">
    <source>
        <dbReference type="EMBL" id="AQS55599.1"/>
    </source>
</evidence>
<gene>
    <name evidence="2" type="ORF">B0W44_07170</name>
</gene>
<dbReference type="EMBL" id="CP019699">
    <property type="protein sequence ID" value="AQS55599.1"/>
    <property type="molecule type" value="Genomic_DNA"/>
</dbReference>